<keyword evidence="6" id="KW-0805">Transcription regulation</keyword>
<feature type="domain" description="Rrn7/TAF1B C-terminal cyclin" evidence="10">
    <location>
        <begin position="216"/>
        <end position="356"/>
    </location>
</feature>
<evidence type="ECO:0000256" key="2">
    <source>
        <dbReference type="ARBA" id="ARBA00006899"/>
    </source>
</evidence>
<dbReference type="GO" id="GO:0070860">
    <property type="term" value="C:RNA polymerase I core factor complex"/>
    <property type="evidence" value="ECO:0007669"/>
    <property type="project" value="InterPro"/>
</dbReference>
<gene>
    <name evidence="11" type="ORF">LOD99_3022</name>
</gene>
<organism evidence="11 12">
    <name type="scientific">Oopsacas minuta</name>
    <dbReference type="NCBI Taxonomy" id="111878"/>
    <lineage>
        <taxon>Eukaryota</taxon>
        <taxon>Metazoa</taxon>
        <taxon>Porifera</taxon>
        <taxon>Hexactinellida</taxon>
        <taxon>Hexasterophora</taxon>
        <taxon>Lyssacinosida</taxon>
        <taxon>Leucopsacidae</taxon>
        <taxon>Oopsacas</taxon>
    </lineage>
</organism>
<reference evidence="11 12" key="1">
    <citation type="journal article" date="2023" name="BMC Biol.">
        <title>The compact genome of the sponge Oopsacas minuta (Hexactinellida) is lacking key metazoan core genes.</title>
        <authorList>
            <person name="Santini S."/>
            <person name="Schenkelaars Q."/>
            <person name="Jourda C."/>
            <person name="Duchesne M."/>
            <person name="Belahbib H."/>
            <person name="Rocher C."/>
            <person name="Selva M."/>
            <person name="Riesgo A."/>
            <person name="Vervoort M."/>
            <person name="Leys S.P."/>
            <person name="Kodjabachian L."/>
            <person name="Le Bivic A."/>
            <person name="Borchiellini C."/>
            <person name="Claverie J.M."/>
            <person name="Renard E."/>
        </authorList>
    </citation>
    <scope>NUCLEOTIDE SEQUENCE [LARGE SCALE GENOMIC DNA]</scope>
    <source>
        <strain evidence="11">SPO-2</strain>
    </source>
</reference>
<name>A0AAV7JZ52_9METZ</name>
<keyword evidence="5" id="KW-0862">Zinc</keyword>
<dbReference type="Pfam" id="PF20645">
    <property type="entry name" value="Rrn7_cyclin_C"/>
    <property type="match status" value="1"/>
</dbReference>
<comment type="subcellular location">
    <subcellularLocation>
        <location evidence="1">Nucleus</location>
        <location evidence="1">Nucleolus</location>
    </subcellularLocation>
</comment>
<dbReference type="PANTHER" id="PTHR31576">
    <property type="entry name" value="TATA BOX-BINDING PROTEIN-ASSOCIATED FACTOR RNA POLYMERASE I SUBUNIT B"/>
    <property type="match status" value="1"/>
</dbReference>
<evidence type="ECO:0000256" key="6">
    <source>
        <dbReference type="ARBA" id="ARBA00023015"/>
    </source>
</evidence>
<comment type="caution">
    <text evidence="11">The sequence shown here is derived from an EMBL/GenBank/DDBJ whole genome shotgun (WGS) entry which is preliminary data.</text>
</comment>
<evidence type="ECO:0000256" key="1">
    <source>
        <dbReference type="ARBA" id="ARBA00004604"/>
    </source>
</evidence>
<dbReference type="AlphaFoldDB" id="A0AAV7JZ52"/>
<dbReference type="InterPro" id="IPR033599">
    <property type="entry name" value="TAF1B/Rrn7"/>
</dbReference>
<keyword evidence="3" id="KW-0479">Metal-binding</keyword>
<keyword evidence="7" id="KW-0238">DNA-binding</keyword>
<dbReference type="GO" id="GO:0008270">
    <property type="term" value="F:zinc ion binding"/>
    <property type="evidence" value="ECO:0007669"/>
    <property type="project" value="UniProtKB-KW"/>
</dbReference>
<evidence type="ECO:0000313" key="12">
    <source>
        <dbReference type="Proteomes" id="UP001165289"/>
    </source>
</evidence>
<dbReference type="Proteomes" id="UP001165289">
    <property type="component" value="Unassembled WGS sequence"/>
</dbReference>
<evidence type="ECO:0000256" key="8">
    <source>
        <dbReference type="ARBA" id="ARBA00023163"/>
    </source>
</evidence>
<evidence type="ECO:0000256" key="7">
    <source>
        <dbReference type="ARBA" id="ARBA00023125"/>
    </source>
</evidence>
<evidence type="ECO:0000256" key="5">
    <source>
        <dbReference type="ARBA" id="ARBA00022833"/>
    </source>
</evidence>
<keyword evidence="12" id="KW-1185">Reference proteome</keyword>
<accession>A0AAV7JZ52</accession>
<keyword evidence="8" id="KW-0804">Transcription</keyword>
<comment type="similarity">
    <text evidence="2">Belongs to the RRN7/TAF1B family.</text>
</comment>
<keyword evidence="9" id="KW-0539">Nucleus</keyword>
<evidence type="ECO:0000256" key="3">
    <source>
        <dbReference type="ARBA" id="ARBA00022723"/>
    </source>
</evidence>
<sequence length="520" mass="60377">MSNEKEHILCTECGGTEFELSSGLYYCNQCQTQSQNVQDFYMDNFEVIGAKMYKKKKTGGKKKVEKLTAKSTEHSKLVITEKCTIMQALLREQIDWLESEGHIPKTTHYSDTFRQMCREIWFRLLETQKIYNSDYSKWTSQIEPKFLPAILYLAGVYSGNSICMFQLSKWIKSGTMPFFREFYAKRTITLCNFITFGNTLPYFLNTTVNQLMGLLKIPVPKLTPHPVPIINALLDHLHLPMCLQKYVEKLLKIVYRNNKSYLSPICHDYAHTNESQMLSLIICLLRILYCFDGEEENTMERCWDTNMEVRYLENVDEECDYIYLWNDWMKLYTLDVLLRNDFKSSTEVSIFPQLSKQTPVLSTSENMLKHYLATELATYSIKSKREAISIDLIDIYWKAVDNHKKRAKTTSSAVCATHGDIDGTVLSIIKDVQDNFTPRGVKIDKYFKDKLSNQEFTILIYKIKNLSVLDWDMVPDSFSFILDVCSEMMGVLNYQLFEIVAETMASIIEATNTVLVNNPV</sequence>
<dbReference type="GO" id="GO:0042790">
    <property type="term" value="P:nucleolar large rRNA transcription by RNA polymerase I"/>
    <property type="evidence" value="ECO:0007669"/>
    <property type="project" value="TreeGrafter"/>
</dbReference>
<dbReference type="InterPro" id="IPR048538">
    <property type="entry name" value="Rrn7_cyclin_C"/>
</dbReference>
<evidence type="ECO:0000313" key="11">
    <source>
        <dbReference type="EMBL" id="KAI6654177.1"/>
    </source>
</evidence>
<evidence type="ECO:0000256" key="9">
    <source>
        <dbReference type="ARBA" id="ARBA00023242"/>
    </source>
</evidence>
<evidence type="ECO:0000259" key="10">
    <source>
        <dbReference type="Pfam" id="PF20645"/>
    </source>
</evidence>
<dbReference type="PANTHER" id="PTHR31576:SF2">
    <property type="entry name" value="TATA BOX-BINDING PROTEIN-ASSOCIATED FACTOR RNA POLYMERASE I SUBUNIT B"/>
    <property type="match status" value="1"/>
</dbReference>
<evidence type="ECO:0000256" key="4">
    <source>
        <dbReference type="ARBA" id="ARBA00022771"/>
    </source>
</evidence>
<keyword evidence="4" id="KW-0863">Zinc-finger</keyword>
<dbReference type="EMBL" id="JAKMXF010000233">
    <property type="protein sequence ID" value="KAI6654177.1"/>
    <property type="molecule type" value="Genomic_DNA"/>
</dbReference>
<dbReference type="GO" id="GO:0001164">
    <property type="term" value="F:RNA polymerase I core promoter sequence-specific DNA binding"/>
    <property type="evidence" value="ECO:0007669"/>
    <property type="project" value="InterPro"/>
</dbReference>
<proteinExistence type="inferred from homology"/>
<protein>
    <recommendedName>
        <fullName evidence="10">Rrn7/TAF1B C-terminal cyclin domain-containing protein</fullName>
    </recommendedName>
</protein>